<dbReference type="GO" id="GO:0016020">
    <property type="term" value="C:membrane"/>
    <property type="evidence" value="ECO:0007669"/>
    <property type="project" value="UniProtKB-SubCell"/>
</dbReference>
<dbReference type="PANTHER" id="PTHR15486">
    <property type="entry name" value="ANCIENT UBIQUITOUS PROTEIN"/>
    <property type="match status" value="1"/>
</dbReference>
<evidence type="ECO:0000256" key="2">
    <source>
        <dbReference type="ARBA" id="ARBA00023136"/>
    </source>
</evidence>
<dbReference type="PANTHER" id="PTHR15486:SF54">
    <property type="entry name" value="GLYCEROL-3-PHOSPHATE ACYLTRANSFERASE 7"/>
    <property type="match status" value="1"/>
</dbReference>
<dbReference type="Proteomes" id="UP000596660">
    <property type="component" value="Unplaced"/>
</dbReference>
<sequence>MLAVIRLSIVVLIPHPSIWFRTTVNVLGLRITVNGHPTPPPSSSSFSGILFVCNHRTFLDPVVVSGVLNRRVVAMNYSLSSIWEALSPMPTFRLSRVRKLDEERIKRGLATSDLVPYFYPTTARGWKALDPVFFNINLAMEYEITFLEKLPVESTCSHGKSANNVANLVQRQLATYLNFENTNFTRKDKYSLLAGNDGTIV</sequence>
<evidence type="ECO:0000256" key="1">
    <source>
        <dbReference type="ARBA" id="ARBA00004370"/>
    </source>
</evidence>
<protein>
    <recommendedName>
        <fullName evidence="5">Phospholipid/glycerol acyltransferase domain-containing protein</fullName>
    </recommendedName>
</protein>
<comment type="subcellular location">
    <subcellularLocation>
        <location evidence="1">Membrane</location>
    </subcellularLocation>
</comment>
<dbReference type="GO" id="GO:0090447">
    <property type="term" value="F:glycerol-3-phosphate 2-O-acyltransferase activity"/>
    <property type="evidence" value="ECO:0007669"/>
    <property type="project" value="TreeGrafter"/>
</dbReference>
<accession>A0A803LS88</accession>
<evidence type="ECO:0008006" key="5">
    <source>
        <dbReference type="Google" id="ProtNLM"/>
    </source>
</evidence>
<keyword evidence="2" id="KW-0472">Membrane</keyword>
<proteinExistence type="predicted"/>
<dbReference type="SUPFAM" id="SSF69593">
    <property type="entry name" value="Glycerol-3-phosphate (1)-acyltransferase"/>
    <property type="match status" value="1"/>
</dbReference>
<keyword evidence="4" id="KW-1185">Reference proteome</keyword>
<dbReference type="GO" id="GO:0010143">
    <property type="term" value="P:cutin biosynthetic process"/>
    <property type="evidence" value="ECO:0007669"/>
    <property type="project" value="TreeGrafter"/>
</dbReference>
<dbReference type="AlphaFoldDB" id="A0A803LS88"/>
<dbReference type="GO" id="GO:0016791">
    <property type="term" value="F:phosphatase activity"/>
    <property type="evidence" value="ECO:0007669"/>
    <property type="project" value="TreeGrafter"/>
</dbReference>
<evidence type="ECO:0000313" key="3">
    <source>
        <dbReference type="EnsemblPlants" id="AUR62018082-RA:cds"/>
    </source>
</evidence>
<organism evidence="3 4">
    <name type="scientific">Chenopodium quinoa</name>
    <name type="common">Quinoa</name>
    <dbReference type="NCBI Taxonomy" id="63459"/>
    <lineage>
        <taxon>Eukaryota</taxon>
        <taxon>Viridiplantae</taxon>
        <taxon>Streptophyta</taxon>
        <taxon>Embryophyta</taxon>
        <taxon>Tracheophyta</taxon>
        <taxon>Spermatophyta</taxon>
        <taxon>Magnoliopsida</taxon>
        <taxon>eudicotyledons</taxon>
        <taxon>Gunneridae</taxon>
        <taxon>Pentapetalae</taxon>
        <taxon>Caryophyllales</taxon>
        <taxon>Chenopodiaceae</taxon>
        <taxon>Chenopodioideae</taxon>
        <taxon>Atripliceae</taxon>
        <taxon>Chenopodium</taxon>
    </lineage>
</organism>
<dbReference type="Gramene" id="AUR62018082-RA">
    <property type="protein sequence ID" value="AUR62018082-RA:cds"/>
    <property type="gene ID" value="AUR62018082"/>
</dbReference>
<evidence type="ECO:0000313" key="4">
    <source>
        <dbReference type="Proteomes" id="UP000596660"/>
    </source>
</evidence>
<name>A0A803LS88_CHEQI</name>
<reference evidence="3" key="1">
    <citation type="journal article" date="2017" name="Nature">
        <title>The genome of Chenopodium quinoa.</title>
        <authorList>
            <person name="Jarvis D.E."/>
            <person name="Ho Y.S."/>
            <person name="Lightfoot D.J."/>
            <person name="Schmoeckel S.M."/>
            <person name="Li B."/>
            <person name="Borm T.J.A."/>
            <person name="Ohyanagi H."/>
            <person name="Mineta K."/>
            <person name="Michell C.T."/>
            <person name="Saber N."/>
            <person name="Kharbatia N.M."/>
            <person name="Rupper R.R."/>
            <person name="Sharp A.R."/>
            <person name="Dally N."/>
            <person name="Boughton B.A."/>
            <person name="Woo Y.H."/>
            <person name="Gao G."/>
            <person name="Schijlen E.G.W.M."/>
            <person name="Guo X."/>
            <person name="Momin A.A."/>
            <person name="Negrao S."/>
            <person name="Al-Babili S."/>
            <person name="Gehring C."/>
            <person name="Roessner U."/>
            <person name="Jung C."/>
            <person name="Murphy K."/>
            <person name="Arold S.T."/>
            <person name="Gojobori T."/>
            <person name="van der Linden C.G."/>
            <person name="van Loo E.N."/>
            <person name="Jellen E.N."/>
            <person name="Maughan P.J."/>
            <person name="Tester M."/>
        </authorList>
    </citation>
    <scope>NUCLEOTIDE SEQUENCE [LARGE SCALE GENOMIC DNA]</scope>
    <source>
        <strain evidence="3">cv. PI 614886</strain>
    </source>
</reference>
<dbReference type="OMA" id="EGSICYQ"/>
<dbReference type="EnsemblPlants" id="AUR62018082-RA">
    <property type="protein sequence ID" value="AUR62018082-RA:cds"/>
    <property type="gene ID" value="AUR62018082"/>
</dbReference>
<reference evidence="3" key="2">
    <citation type="submission" date="2021-03" db="UniProtKB">
        <authorList>
            <consortium name="EnsemblPlants"/>
        </authorList>
    </citation>
    <scope>IDENTIFICATION</scope>
</reference>